<comment type="caution">
    <text evidence="4">The sequence shown here is derived from an EMBL/GenBank/DDBJ whole genome shotgun (WGS) entry which is preliminary data.</text>
</comment>
<dbReference type="Pfam" id="PF08291">
    <property type="entry name" value="Peptidase_M15_3"/>
    <property type="match status" value="1"/>
</dbReference>
<feature type="chain" id="PRO_5020716311" description="Peptidase M15A C-terminal domain-containing protein" evidence="2">
    <location>
        <begin position="24"/>
        <end position="350"/>
    </location>
</feature>
<evidence type="ECO:0000313" key="4">
    <source>
        <dbReference type="EMBL" id="TGY88600.1"/>
    </source>
</evidence>
<feature type="signal peptide" evidence="2">
    <location>
        <begin position="1"/>
        <end position="23"/>
    </location>
</feature>
<name>A0A4S2GZB5_9PROT</name>
<organism evidence="4 5">
    <name type="scientific">Marinicauda algicola</name>
    <dbReference type="NCBI Taxonomy" id="2029849"/>
    <lineage>
        <taxon>Bacteria</taxon>
        <taxon>Pseudomonadati</taxon>
        <taxon>Pseudomonadota</taxon>
        <taxon>Alphaproteobacteria</taxon>
        <taxon>Maricaulales</taxon>
        <taxon>Maricaulaceae</taxon>
        <taxon>Marinicauda</taxon>
    </lineage>
</organism>
<dbReference type="Proteomes" id="UP000308054">
    <property type="component" value="Unassembled WGS sequence"/>
</dbReference>
<feature type="domain" description="Peptidase M15A C-terminal" evidence="3">
    <location>
        <begin position="241"/>
        <end position="280"/>
    </location>
</feature>
<keyword evidence="2" id="KW-0732">Signal</keyword>
<dbReference type="Gene3D" id="3.30.1380.10">
    <property type="match status" value="1"/>
</dbReference>
<evidence type="ECO:0000313" key="5">
    <source>
        <dbReference type="Proteomes" id="UP000308054"/>
    </source>
</evidence>
<dbReference type="RefSeq" id="WP_135996446.1">
    <property type="nucleotide sequence ID" value="NZ_CP071057.1"/>
</dbReference>
<reference evidence="4 5" key="1">
    <citation type="journal article" date="2017" name="Int. J. Syst. Evol. Microbiol.">
        <title>Marinicauda algicola sp. nov., isolated from a marine red alga Rhodosorus marinus.</title>
        <authorList>
            <person name="Jeong S.E."/>
            <person name="Jeon S.H."/>
            <person name="Chun B.H."/>
            <person name="Kim D.W."/>
            <person name="Jeon C.O."/>
        </authorList>
    </citation>
    <scope>NUCLEOTIDE SEQUENCE [LARGE SCALE GENOMIC DNA]</scope>
    <source>
        <strain evidence="4 5">JCM 31718</strain>
    </source>
</reference>
<evidence type="ECO:0000259" key="3">
    <source>
        <dbReference type="Pfam" id="PF08291"/>
    </source>
</evidence>
<feature type="region of interest" description="Disordered" evidence="1">
    <location>
        <begin position="26"/>
        <end position="55"/>
    </location>
</feature>
<evidence type="ECO:0000256" key="1">
    <source>
        <dbReference type="SAM" id="MobiDB-lite"/>
    </source>
</evidence>
<proteinExistence type="predicted"/>
<dbReference type="InterPro" id="IPR013230">
    <property type="entry name" value="Peptidase_M15A_C"/>
</dbReference>
<dbReference type="AlphaFoldDB" id="A0A4S2GZB5"/>
<gene>
    <name evidence="4" type="ORF">E5163_12370</name>
</gene>
<keyword evidence="5" id="KW-1185">Reference proteome</keyword>
<evidence type="ECO:0000256" key="2">
    <source>
        <dbReference type="SAM" id="SignalP"/>
    </source>
</evidence>
<protein>
    <recommendedName>
        <fullName evidence="3">Peptidase M15A C-terminal domain-containing protein</fullName>
    </recommendedName>
</protein>
<dbReference type="OrthoDB" id="5242612at2"/>
<dbReference type="InterPro" id="IPR009045">
    <property type="entry name" value="Zn_M74/Hedgehog-like"/>
</dbReference>
<dbReference type="EMBL" id="SRXW01000003">
    <property type="protein sequence ID" value="TGY88600.1"/>
    <property type="molecule type" value="Genomic_DNA"/>
</dbReference>
<accession>A0A4S2GZB5</accession>
<dbReference type="SUPFAM" id="SSF55166">
    <property type="entry name" value="Hedgehog/DD-peptidase"/>
    <property type="match status" value="1"/>
</dbReference>
<sequence>MTHHPILASLAVATLGLATCADAPRQAAPAAPDSEPEARAGEADPAGTNRSQDAGAAPDLETIAAGFGDAVPAGETWLKVETAGKAAPYGLWHETVMPGETLEISHEADFALALDGAVVSGLAAEHSWTAPAEAGAHELVAFDTEGRRQVLSVFVLTPLDDGETVLEGYRIGTYPRNTPEGLIRLADAEALSTPVSPNFTIGQFICKQQPGHWPKFVLVTDPMLVRIEALIGELQQENRTGADSFFVMSGFRTPFYNTAIGSARLSRHMYGDAADVFVDVDPENNVMDDINGDGRVTRADAEFLYDFASELFTGSDAIPAGGIGAYGANAVHGPFVHIDGRGRAARWGRG</sequence>